<keyword evidence="3" id="KW-1185">Reference proteome</keyword>
<feature type="non-terminal residue" evidence="2">
    <location>
        <position position="114"/>
    </location>
</feature>
<dbReference type="AlphaFoldDB" id="F8PK03"/>
<evidence type="ECO:0000313" key="2">
    <source>
        <dbReference type="EMBL" id="EGO04140.1"/>
    </source>
</evidence>
<feature type="region of interest" description="Disordered" evidence="1">
    <location>
        <begin position="27"/>
        <end position="96"/>
    </location>
</feature>
<proteinExistence type="predicted"/>
<feature type="compositionally biased region" description="Polar residues" evidence="1">
    <location>
        <begin position="67"/>
        <end position="78"/>
    </location>
</feature>
<evidence type="ECO:0000256" key="1">
    <source>
        <dbReference type="SAM" id="MobiDB-lite"/>
    </source>
</evidence>
<organism evidence="3">
    <name type="scientific">Serpula lacrymans var. lacrymans (strain S7.3)</name>
    <name type="common">Dry rot fungus</name>
    <dbReference type="NCBI Taxonomy" id="936435"/>
    <lineage>
        <taxon>Eukaryota</taxon>
        <taxon>Fungi</taxon>
        <taxon>Dikarya</taxon>
        <taxon>Basidiomycota</taxon>
        <taxon>Agaricomycotina</taxon>
        <taxon>Agaricomycetes</taxon>
        <taxon>Agaricomycetidae</taxon>
        <taxon>Boletales</taxon>
        <taxon>Coniophorineae</taxon>
        <taxon>Serpulaceae</taxon>
        <taxon>Serpula</taxon>
    </lineage>
</organism>
<dbReference type="Proteomes" id="UP000008063">
    <property type="component" value="Unassembled WGS sequence"/>
</dbReference>
<protein>
    <submittedName>
        <fullName evidence="2">Uncharacterized protein</fullName>
    </submittedName>
</protein>
<name>F8PK03_SERL3</name>
<reference evidence="3" key="1">
    <citation type="journal article" date="2011" name="Science">
        <title>The plant cell wall-decomposing machinery underlies the functional diversity of forest fungi.</title>
        <authorList>
            <person name="Eastwood D.C."/>
            <person name="Floudas D."/>
            <person name="Binder M."/>
            <person name="Majcherczyk A."/>
            <person name="Schneider P."/>
            <person name="Aerts A."/>
            <person name="Asiegbu F.O."/>
            <person name="Baker S.E."/>
            <person name="Barry K."/>
            <person name="Bendiksby M."/>
            <person name="Blumentritt M."/>
            <person name="Coutinho P.M."/>
            <person name="Cullen D."/>
            <person name="de Vries R.P."/>
            <person name="Gathman A."/>
            <person name="Goodell B."/>
            <person name="Henrissat B."/>
            <person name="Ihrmark K."/>
            <person name="Kauserud H."/>
            <person name="Kohler A."/>
            <person name="LaButti K."/>
            <person name="Lapidus A."/>
            <person name="Lavin J.L."/>
            <person name="Lee Y.-H."/>
            <person name="Lindquist E."/>
            <person name="Lilly W."/>
            <person name="Lucas S."/>
            <person name="Morin E."/>
            <person name="Murat C."/>
            <person name="Oguiza J.A."/>
            <person name="Park J."/>
            <person name="Pisabarro A.G."/>
            <person name="Riley R."/>
            <person name="Rosling A."/>
            <person name="Salamov A."/>
            <person name="Schmidt O."/>
            <person name="Schmutz J."/>
            <person name="Skrede I."/>
            <person name="Stenlid J."/>
            <person name="Wiebenga A."/>
            <person name="Xie X."/>
            <person name="Kuees U."/>
            <person name="Hibbett D.S."/>
            <person name="Hoffmeister D."/>
            <person name="Hoegberg N."/>
            <person name="Martin F."/>
            <person name="Grigoriev I.V."/>
            <person name="Watkinson S.C."/>
        </authorList>
    </citation>
    <scope>NUCLEOTIDE SEQUENCE [LARGE SCALE GENOMIC DNA]</scope>
    <source>
        <strain evidence="3">strain S7.3</strain>
    </source>
</reference>
<sequence>MADIVCITCQSTVSRSDFNEHVRSNCRTYRKSSPSMTVPRSNASRQPSPNPFNHVQSHAFAREQMDNRTATQPPSNGPQRVEIYAHHSNPSPNTDHQIIYIPEGLEITPSHQKI</sequence>
<accession>F8PK03</accession>
<dbReference type="HOGENOM" id="CLU_2127070_0_0_1"/>
<dbReference type="EMBL" id="GL945475">
    <property type="protein sequence ID" value="EGO04140.1"/>
    <property type="molecule type" value="Genomic_DNA"/>
</dbReference>
<evidence type="ECO:0000313" key="3">
    <source>
        <dbReference type="Proteomes" id="UP000008063"/>
    </source>
</evidence>
<dbReference type="InParanoid" id="F8PK03"/>
<gene>
    <name evidence="2" type="ORF">SERLA73DRAFT_130819</name>
</gene>
<feature type="compositionally biased region" description="Polar residues" evidence="1">
    <location>
        <begin position="27"/>
        <end position="56"/>
    </location>
</feature>